<feature type="domain" description="Cytochrome c" evidence="7">
    <location>
        <begin position="32"/>
        <end position="157"/>
    </location>
</feature>
<dbReference type="Pfam" id="PF08308">
    <property type="entry name" value="PEGA"/>
    <property type="match status" value="1"/>
</dbReference>
<dbReference type="Gene3D" id="1.10.760.10">
    <property type="entry name" value="Cytochrome c-like domain"/>
    <property type="match status" value="1"/>
</dbReference>
<dbReference type="SUPFAM" id="SSF46626">
    <property type="entry name" value="Cytochrome c"/>
    <property type="match status" value="1"/>
</dbReference>
<dbReference type="AlphaFoldDB" id="A0A1Y2K6K3"/>
<keyword evidence="8" id="KW-0808">Transferase</keyword>
<dbReference type="EMBL" id="LVJN01000018">
    <property type="protein sequence ID" value="OSM05292.1"/>
    <property type="molecule type" value="Genomic_DNA"/>
</dbReference>
<feature type="region of interest" description="Disordered" evidence="5">
    <location>
        <begin position="163"/>
        <end position="214"/>
    </location>
</feature>
<dbReference type="Proteomes" id="UP000194003">
    <property type="component" value="Unassembled WGS sequence"/>
</dbReference>
<dbReference type="InterPro" id="IPR036909">
    <property type="entry name" value="Cyt_c-like_dom_sf"/>
</dbReference>
<feature type="region of interest" description="Disordered" evidence="5">
    <location>
        <begin position="377"/>
        <end position="410"/>
    </location>
</feature>
<dbReference type="PROSITE" id="PS51007">
    <property type="entry name" value="CYTC"/>
    <property type="match status" value="1"/>
</dbReference>
<dbReference type="InterPro" id="IPR013229">
    <property type="entry name" value="PEGA"/>
</dbReference>
<evidence type="ECO:0000256" key="5">
    <source>
        <dbReference type="SAM" id="MobiDB-lite"/>
    </source>
</evidence>
<keyword evidence="8" id="KW-0723">Serine/threonine-protein kinase</keyword>
<keyword evidence="8" id="KW-0418">Kinase</keyword>
<protein>
    <submittedName>
        <fullName evidence="8">Putative Serine/threonine protein kinase-like protein</fullName>
    </submittedName>
</protein>
<feature type="compositionally biased region" description="Low complexity" evidence="5">
    <location>
        <begin position="400"/>
        <end position="410"/>
    </location>
</feature>
<feature type="compositionally biased region" description="Basic and acidic residues" evidence="5">
    <location>
        <begin position="513"/>
        <end position="524"/>
    </location>
</feature>
<keyword evidence="9" id="KW-1185">Reference proteome</keyword>
<feature type="signal peptide" evidence="6">
    <location>
        <begin position="1"/>
        <end position="26"/>
    </location>
</feature>
<dbReference type="STRING" id="1434232.MAIT1_03465"/>
<feature type="compositionally biased region" description="Low complexity" evidence="5">
    <location>
        <begin position="169"/>
        <end position="197"/>
    </location>
</feature>
<evidence type="ECO:0000313" key="9">
    <source>
        <dbReference type="Proteomes" id="UP000194003"/>
    </source>
</evidence>
<dbReference type="GO" id="GO:0009055">
    <property type="term" value="F:electron transfer activity"/>
    <property type="evidence" value="ECO:0007669"/>
    <property type="project" value="InterPro"/>
</dbReference>
<evidence type="ECO:0000256" key="2">
    <source>
        <dbReference type="ARBA" id="ARBA00022723"/>
    </source>
</evidence>
<reference evidence="8 9" key="1">
    <citation type="journal article" date="2016" name="BMC Genomics">
        <title>Combined genomic and structural analyses of a cultured magnetotactic bacterium reveals its niche adaptation to a dynamic environment.</title>
        <authorList>
            <person name="Araujo A.C."/>
            <person name="Morillo V."/>
            <person name="Cypriano J."/>
            <person name="Teixeira L.C."/>
            <person name="Leao P."/>
            <person name="Lyra S."/>
            <person name="Almeida L.G."/>
            <person name="Bazylinski D.A."/>
            <person name="Vasconcellos A.T."/>
            <person name="Abreu F."/>
            <person name="Lins U."/>
        </authorList>
    </citation>
    <scope>NUCLEOTIDE SEQUENCE [LARGE SCALE GENOMIC DNA]</scope>
    <source>
        <strain evidence="8 9">IT-1</strain>
    </source>
</reference>
<comment type="caution">
    <text evidence="8">The sequence shown here is derived from an EMBL/GenBank/DDBJ whole genome shotgun (WGS) entry which is preliminary data.</text>
</comment>
<dbReference type="GO" id="GO:0020037">
    <property type="term" value="F:heme binding"/>
    <property type="evidence" value="ECO:0007669"/>
    <property type="project" value="InterPro"/>
</dbReference>
<dbReference type="InterPro" id="IPR009056">
    <property type="entry name" value="Cyt_c-like_dom"/>
</dbReference>
<feature type="chain" id="PRO_5012169355" evidence="6">
    <location>
        <begin position="27"/>
        <end position="761"/>
    </location>
</feature>
<evidence type="ECO:0000256" key="4">
    <source>
        <dbReference type="PROSITE-ProRule" id="PRU00433"/>
    </source>
</evidence>
<accession>A0A1Y2K6K3</accession>
<evidence type="ECO:0000256" key="1">
    <source>
        <dbReference type="ARBA" id="ARBA00022617"/>
    </source>
</evidence>
<gene>
    <name evidence="8" type="ORF">MAIT1_03465</name>
</gene>
<feature type="region of interest" description="Disordered" evidence="5">
    <location>
        <begin position="513"/>
        <end position="568"/>
    </location>
</feature>
<dbReference type="GO" id="GO:0046872">
    <property type="term" value="F:metal ion binding"/>
    <property type="evidence" value="ECO:0007669"/>
    <property type="project" value="UniProtKB-KW"/>
</dbReference>
<organism evidence="8 9">
    <name type="scientific">Magnetofaba australis IT-1</name>
    <dbReference type="NCBI Taxonomy" id="1434232"/>
    <lineage>
        <taxon>Bacteria</taxon>
        <taxon>Pseudomonadati</taxon>
        <taxon>Pseudomonadota</taxon>
        <taxon>Magnetococcia</taxon>
        <taxon>Magnetococcales</taxon>
        <taxon>Magnetococcaceae</taxon>
        <taxon>Magnetofaba</taxon>
    </lineage>
</organism>
<feature type="compositionally biased region" description="Polar residues" evidence="5">
    <location>
        <begin position="205"/>
        <end position="214"/>
    </location>
</feature>
<keyword evidence="1 4" id="KW-0349">Heme</keyword>
<keyword evidence="3 4" id="KW-0408">Iron</keyword>
<evidence type="ECO:0000256" key="6">
    <source>
        <dbReference type="SAM" id="SignalP"/>
    </source>
</evidence>
<proteinExistence type="predicted"/>
<evidence type="ECO:0000313" key="8">
    <source>
        <dbReference type="EMBL" id="OSM05292.1"/>
    </source>
</evidence>
<feature type="compositionally biased region" description="Polar residues" evidence="5">
    <location>
        <begin position="552"/>
        <end position="567"/>
    </location>
</feature>
<evidence type="ECO:0000256" key="3">
    <source>
        <dbReference type="ARBA" id="ARBA00023004"/>
    </source>
</evidence>
<keyword evidence="2 4" id="KW-0479">Metal-binding</keyword>
<sequence>MFFYPFTLRRLLPLCALLLFLLSACSDNSDQERLAHGQELAQSLCGNCHDLSASQRNRQGPYLWRLIGRKVGSTPGYPHSNAHTQVGQTLGLAWTQSALAEYLYHGPDQTTFPLSKFTELSSGAASNLSPAQLRAMRMALGDAQAREDLALYLASLGAPEGAADAPTVANAPTAQPQAEATQRAHSAPAASPGAASPRQTEPELAQSTAQEAQSVSLRLLSNPPGAATFFEGRRIGVTPVVKEGLKPGYFRVRMVLPGHHTWERVIQAGDSPQTTITAQLTPIRHRLDVHVEPNDADIRFSADNAPYQPAMTLPPDRYEMRISHSGYLTQEVIVDLTNQDQIIHVALEPLAPIPPSTQAPLRKSQSAQTAQPIVDAQTSDANQPSQETPNPQTSADEQLSADAAPPLASDPIEDKAADAAKEGGIALAANETGHDADTLRKIADLLARGEQNLQADRLSSPPVRNAVARFEAVLALQPDNLTAKAGLLRVVDRYIELAAAAQSNKERTQLLERASRIAPDDPRLRSANGSSAPPAVIAPKPETPPAPATLSPMGQSAPQAPSVQPSADNDARIGALLDGARADLKALRLASPTGENAIDKLLQIFDLDPNHAKAKQLMTQVGERYLQLAGKQRLPARGWTLLGYAGVVLGADASPQWRVTRQEIARQWRRQMPNREKLLRKAENYLARTRLSLPIQDNARDLALAAWAIAPAQADAKTLLLRIAAQFTELSTGKSEPERGVFLRQAALLQRLSDQTLPSAQ</sequence>
<feature type="compositionally biased region" description="Polar residues" evidence="5">
    <location>
        <begin position="377"/>
        <end position="397"/>
    </location>
</feature>
<evidence type="ECO:0000259" key="7">
    <source>
        <dbReference type="PROSITE" id="PS51007"/>
    </source>
</evidence>
<dbReference type="GO" id="GO:0004674">
    <property type="term" value="F:protein serine/threonine kinase activity"/>
    <property type="evidence" value="ECO:0007669"/>
    <property type="project" value="UniProtKB-KW"/>
</dbReference>
<name>A0A1Y2K6K3_9PROT</name>
<keyword evidence="6" id="KW-0732">Signal</keyword>